<dbReference type="AlphaFoldDB" id="A0A5J5DZH8"/>
<dbReference type="PANTHER" id="PTHR21047">
    <property type="entry name" value="DTDP-6-DEOXY-D-GLUCOSE-3,5 EPIMERASE"/>
    <property type="match status" value="1"/>
</dbReference>
<dbReference type="Pfam" id="PF00908">
    <property type="entry name" value="dTDP_sugar_isom"/>
    <property type="match status" value="1"/>
</dbReference>
<gene>
    <name evidence="4" type="ORF">EMO92_11325</name>
</gene>
<dbReference type="GO" id="GO:0008830">
    <property type="term" value="F:dTDP-4-dehydrorhamnose 3,5-epimerase activity"/>
    <property type="evidence" value="ECO:0007669"/>
    <property type="project" value="InterPro"/>
</dbReference>
<feature type="region of interest" description="Disordered" evidence="3">
    <location>
        <begin position="1"/>
        <end position="21"/>
    </location>
</feature>
<evidence type="ECO:0000256" key="2">
    <source>
        <dbReference type="PIRSR" id="PIRSR600888-3"/>
    </source>
</evidence>
<dbReference type="Proteomes" id="UP000326251">
    <property type="component" value="Unassembled WGS sequence"/>
</dbReference>
<evidence type="ECO:0000313" key="5">
    <source>
        <dbReference type="Proteomes" id="UP000326251"/>
    </source>
</evidence>
<protein>
    <submittedName>
        <fullName evidence="4">dTDP-4-keto-6-deoxy-D-glucose epimerase</fullName>
    </submittedName>
</protein>
<dbReference type="CDD" id="cd00438">
    <property type="entry name" value="cupin_RmlC"/>
    <property type="match status" value="1"/>
</dbReference>
<dbReference type="SUPFAM" id="SSF51182">
    <property type="entry name" value="RmlC-like cupins"/>
    <property type="match status" value="1"/>
</dbReference>
<dbReference type="InterPro" id="IPR014710">
    <property type="entry name" value="RmlC-like_jellyroll"/>
</dbReference>
<dbReference type="GO" id="GO:0000271">
    <property type="term" value="P:polysaccharide biosynthetic process"/>
    <property type="evidence" value="ECO:0007669"/>
    <property type="project" value="TreeGrafter"/>
</dbReference>
<accession>A0A5J5DZH8</accession>
<dbReference type="InterPro" id="IPR011051">
    <property type="entry name" value="RmlC_Cupin_sf"/>
</dbReference>
<comment type="similarity">
    <text evidence="1">Belongs to the dTDP-4-dehydrorhamnose 3,5-epimerase family.</text>
</comment>
<dbReference type="Gene3D" id="2.60.120.10">
    <property type="entry name" value="Jelly Rolls"/>
    <property type="match status" value="1"/>
</dbReference>
<name>A0A5J5DZH8_9BIFI</name>
<comment type="caution">
    <text evidence="4">The sequence shown here is derived from an EMBL/GenBank/DDBJ whole genome shotgun (WGS) entry which is preliminary data.</text>
</comment>
<evidence type="ECO:0000256" key="1">
    <source>
        <dbReference type="ARBA" id="ARBA00010154"/>
    </source>
</evidence>
<reference evidence="4 5" key="1">
    <citation type="journal article" date="2019" name="Syst. Appl. Microbiol.">
        <title>Characterization of Bifidobacterium species in feaces of the Egyptian fruit bat: Description of B. vespertilionis sp. nov. and B. rousetti sp. nov.</title>
        <authorList>
            <person name="Modesto M."/>
            <person name="Satti M."/>
            <person name="Watanabe K."/>
            <person name="Puglisi E."/>
            <person name="Morelli L."/>
            <person name="Huang C.-H."/>
            <person name="Liou J.-S."/>
            <person name="Miyashita M."/>
            <person name="Tamura T."/>
            <person name="Saito S."/>
            <person name="Mori K."/>
            <person name="Huang L."/>
            <person name="Sciavilla P."/>
            <person name="Sandri C."/>
            <person name="Spiezio C."/>
            <person name="Vitali F."/>
            <person name="Cavalieri D."/>
            <person name="Perpetuini G."/>
            <person name="Tofalo R."/>
            <person name="Bonetti A."/>
            <person name="Arita M."/>
            <person name="Mattarelli P."/>
        </authorList>
    </citation>
    <scope>NUCLEOTIDE SEQUENCE [LARGE SCALE GENOMIC DNA]</scope>
    <source>
        <strain evidence="4 5">RST19</strain>
    </source>
</reference>
<feature type="compositionally biased region" description="Polar residues" evidence="3">
    <location>
        <begin position="7"/>
        <end position="21"/>
    </location>
</feature>
<evidence type="ECO:0000313" key="4">
    <source>
        <dbReference type="EMBL" id="KAA8822243.1"/>
    </source>
</evidence>
<dbReference type="PANTHER" id="PTHR21047:SF2">
    <property type="entry name" value="THYMIDINE DIPHOSPHO-4-KETO-RHAMNOSE 3,5-EPIMERASE"/>
    <property type="match status" value="1"/>
</dbReference>
<feature type="non-terminal residue" evidence="4">
    <location>
        <position position="1"/>
    </location>
</feature>
<dbReference type="InterPro" id="IPR000888">
    <property type="entry name" value="RmlC-like"/>
</dbReference>
<organism evidence="4 5">
    <name type="scientific">Bifidobacterium reuteri</name>
    <dbReference type="NCBI Taxonomy" id="983706"/>
    <lineage>
        <taxon>Bacteria</taxon>
        <taxon>Bacillati</taxon>
        <taxon>Actinomycetota</taxon>
        <taxon>Actinomycetes</taxon>
        <taxon>Bifidobacteriales</taxon>
        <taxon>Bifidobacteriaceae</taxon>
        <taxon>Bifidobacterium</taxon>
    </lineage>
</organism>
<evidence type="ECO:0000256" key="3">
    <source>
        <dbReference type="SAM" id="MobiDB-lite"/>
    </source>
</evidence>
<dbReference type="RefSeq" id="WP_150336119.1">
    <property type="nucleotide sequence ID" value="NZ_RZUG01000042.1"/>
</dbReference>
<sequence>RYPCLQPTRQTSHRTPANPLQTAKGLNHSYTECAGVVRGLNYQTEPYAQAKLVSCIAGAVYSIGVDITPSSDTFGKWCGFVLSADNHRSMLVPRGYAHGFVTLSNDTELQYFTDNAYSYKHANSIRFDDPDLNIDWTMNGSVRLRPEILSDKNRDAPYLRDAVLS</sequence>
<feature type="site" description="Participates in a stacking interaction with the thymidine ring of dTDP-4-oxo-6-deoxyglucose" evidence="2">
    <location>
        <position position="117"/>
    </location>
</feature>
<proteinExistence type="inferred from homology"/>
<dbReference type="GO" id="GO:0005829">
    <property type="term" value="C:cytosol"/>
    <property type="evidence" value="ECO:0007669"/>
    <property type="project" value="TreeGrafter"/>
</dbReference>
<dbReference type="EMBL" id="RZUG01000042">
    <property type="protein sequence ID" value="KAA8822243.1"/>
    <property type="molecule type" value="Genomic_DNA"/>
</dbReference>